<gene>
    <name evidence="2" type="ORF">J2S11_002459</name>
</gene>
<name>A0ABT9VZX7_9BACI</name>
<proteinExistence type="predicted"/>
<comment type="caution">
    <text evidence="2">The sequence shown here is derived from an EMBL/GenBank/DDBJ whole genome shotgun (WGS) entry which is preliminary data.</text>
</comment>
<sequence>MADASRSIVQLLVEHMVPEPITQPERIGLSHPSDKGDLQLSLFLYHISENGTHRQTESIRRGHDQLQHPPMSVDLHYLITAHSSAELQARALDEQRILGRAMQVLYDHSILRSPNLMGTLAEKNEVLRIVLEESNLDIIQNFFPDTPFKLSLAYTVGPIQIDSRRIQTTKRVLEKNIHLQG</sequence>
<dbReference type="InterPro" id="IPR025351">
    <property type="entry name" value="Pvc16_N"/>
</dbReference>
<dbReference type="RefSeq" id="WP_307394851.1">
    <property type="nucleotide sequence ID" value="NZ_BAAADK010000045.1"/>
</dbReference>
<feature type="domain" description="Pvc16 N-terminal" evidence="1">
    <location>
        <begin position="6"/>
        <end position="172"/>
    </location>
</feature>
<evidence type="ECO:0000259" key="1">
    <source>
        <dbReference type="Pfam" id="PF14065"/>
    </source>
</evidence>
<evidence type="ECO:0000313" key="2">
    <source>
        <dbReference type="EMBL" id="MDQ0166555.1"/>
    </source>
</evidence>
<keyword evidence="3" id="KW-1185">Reference proteome</keyword>
<evidence type="ECO:0000313" key="3">
    <source>
        <dbReference type="Proteomes" id="UP001235840"/>
    </source>
</evidence>
<dbReference type="Pfam" id="PF14065">
    <property type="entry name" value="Pvc16_N"/>
    <property type="match status" value="1"/>
</dbReference>
<protein>
    <recommendedName>
        <fullName evidence="1">Pvc16 N-terminal domain-containing protein</fullName>
    </recommendedName>
</protein>
<dbReference type="Proteomes" id="UP001235840">
    <property type="component" value="Unassembled WGS sequence"/>
</dbReference>
<dbReference type="EMBL" id="JAUSTY010000009">
    <property type="protein sequence ID" value="MDQ0166555.1"/>
    <property type="molecule type" value="Genomic_DNA"/>
</dbReference>
<reference evidence="2 3" key="1">
    <citation type="submission" date="2023-07" db="EMBL/GenBank/DDBJ databases">
        <title>Genomic Encyclopedia of Type Strains, Phase IV (KMG-IV): sequencing the most valuable type-strain genomes for metagenomic binning, comparative biology and taxonomic classification.</title>
        <authorList>
            <person name="Goeker M."/>
        </authorList>
    </citation>
    <scope>NUCLEOTIDE SEQUENCE [LARGE SCALE GENOMIC DNA]</scope>
    <source>
        <strain evidence="2 3">DSM 12751</strain>
    </source>
</reference>
<organism evidence="2 3">
    <name type="scientific">Caldalkalibacillus horti</name>
    <dbReference type="NCBI Taxonomy" id="77523"/>
    <lineage>
        <taxon>Bacteria</taxon>
        <taxon>Bacillati</taxon>
        <taxon>Bacillota</taxon>
        <taxon>Bacilli</taxon>
        <taxon>Bacillales</taxon>
        <taxon>Bacillaceae</taxon>
        <taxon>Caldalkalibacillus</taxon>
    </lineage>
</organism>
<accession>A0ABT9VZX7</accession>